<name>A0A7W5ADG5_9ACTN</name>
<evidence type="ECO:0000313" key="2">
    <source>
        <dbReference type="Proteomes" id="UP000590749"/>
    </source>
</evidence>
<reference evidence="1 2" key="1">
    <citation type="submission" date="2020-08" db="EMBL/GenBank/DDBJ databases">
        <title>Genomic Encyclopedia of Type Strains, Phase III (KMG-III): the genomes of soil and plant-associated and newly described type strains.</title>
        <authorList>
            <person name="Whitman W."/>
        </authorList>
    </citation>
    <scope>NUCLEOTIDE SEQUENCE [LARGE SCALE GENOMIC DNA]</scope>
    <source>
        <strain evidence="1 2">CECT 3287</strain>
    </source>
</reference>
<evidence type="ECO:0008006" key="3">
    <source>
        <dbReference type="Google" id="ProtNLM"/>
    </source>
</evidence>
<sequence>MSTLIEPWPRPAFRPTGRPASTMFVAFAERDVLSGLDLKVGAPPSAPLAALDLRQHRYSDDPDWFDGWRSGPLRQVAAQELPDPERLDAATWCYSIRLIVDDPSDLTHLQLGWAVAGLLAEAGAFAVLDVYTHTWHPGDEVAGLDAHRPFVIQRDVGLVAETDSRPGFGHPVHTRGMIKFGRPDLISGVPPERIEQTAMILNHLARMLAEGHAFEIGQLFRVDGERTLQVAPYEGDPDVGLIGDGLLLTDV</sequence>
<comment type="caution">
    <text evidence="1">The sequence shown here is derived from an EMBL/GenBank/DDBJ whole genome shotgun (WGS) entry which is preliminary data.</text>
</comment>
<protein>
    <recommendedName>
        <fullName evidence="3">DUF4261 domain-containing protein</fullName>
    </recommendedName>
</protein>
<dbReference type="RefSeq" id="WP_183218054.1">
    <property type="nucleotide sequence ID" value="NZ_BMPW01000015.1"/>
</dbReference>
<evidence type="ECO:0000313" key="1">
    <source>
        <dbReference type="EMBL" id="MBB3093949.1"/>
    </source>
</evidence>
<organism evidence="1 2">
    <name type="scientific">Actinoplanes campanulatus</name>
    <dbReference type="NCBI Taxonomy" id="113559"/>
    <lineage>
        <taxon>Bacteria</taxon>
        <taxon>Bacillati</taxon>
        <taxon>Actinomycetota</taxon>
        <taxon>Actinomycetes</taxon>
        <taxon>Micromonosporales</taxon>
        <taxon>Micromonosporaceae</taxon>
        <taxon>Actinoplanes</taxon>
    </lineage>
</organism>
<dbReference type="Proteomes" id="UP000590749">
    <property type="component" value="Unassembled WGS sequence"/>
</dbReference>
<dbReference type="AlphaFoldDB" id="A0A7W5ADG5"/>
<dbReference type="EMBL" id="JACHXF010000002">
    <property type="protein sequence ID" value="MBB3093949.1"/>
    <property type="molecule type" value="Genomic_DNA"/>
</dbReference>
<accession>A0A7W5ADG5</accession>
<gene>
    <name evidence="1" type="ORF">FHR83_001598</name>
</gene>
<keyword evidence="2" id="KW-1185">Reference proteome</keyword>
<proteinExistence type="predicted"/>